<evidence type="ECO:0000313" key="2">
    <source>
        <dbReference type="EMBL" id="EAP88198.1"/>
    </source>
</evidence>
<keyword evidence="1" id="KW-0732">Signal</keyword>
<evidence type="ECO:0008006" key="4">
    <source>
        <dbReference type="Google" id="ProtNLM"/>
    </source>
</evidence>
<dbReference type="Pfam" id="PF14121">
    <property type="entry name" value="Porin_10"/>
    <property type="match status" value="1"/>
</dbReference>
<feature type="signal peptide" evidence="1">
    <location>
        <begin position="1"/>
        <end position="19"/>
    </location>
</feature>
<dbReference type="AlphaFoldDB" id="A3U7I1"/>
<evidence type="ECO:0000256" key="1">
    <source>
        <dbReference type="SAM" id="SignalP"/>
    </source>
</evidence>
<dbReference type="HOGENOM" id="CLU_025041_0_0_10"/>
<name>A3U7I1_CROAH</name>
<dbReference type="RefSeq" id="WP_013186873.1">
    <property type="nucleotide sequence ID" value="NC_014230.1"/>
</dbReference>
<reference evidence="2 3" key="1">
    <citation type="journal article" date="2010" name="J. Bacteriol.">
        <title>The complete genome sequence of Croceibacter atlanticus HTCC2559T.</title>
        <authorList>
            <person name="Oh H.M."/>
            <person name="Kang I."/>
            <person name="Ferriera S."/>
            <person name="Giovannoni S.J."/>
            <person name="Cho J.C."/>
        </authorList>
    </citation>
    <scope>NUCLEOTIDE SEQUENCE [LARGE SCALE GENOMIC DNA]</scope>
    <source>
        <strain evidence="3">ATCC BAA-628 / HTCC2559 / KCTC 12090</strain>
    </source>
</reference>
<organism evidence="2 3">
    <name type="scientific">Croceibacter atlanticus (strain ATCC BAA-628 / JCM 21780 / CIP 108009 / IAM 15332 / KCTC 12090 / HTCC2559)</name>
    <dbReference type="NCBI Taxonomy" id="216432"/>
    <lineage>
        <taxon>Bacteria</taxon>
        <taxon>Pseudomonadati</taxon>
        <taxon>Bacteroidota</taxon>
        <taxon>Flavobacteriia</taxon>
        <taxon>Flavobacteriales</taxon>
        <taxon>Flavobacteriaceae</taxon>
        <taxon>Croceibacter</taxon>
    </lineage>
</organism>
<dbReference type="Proteomes" id="UP000002297">
    <property type="component" value="Chromosome"/>
</dbReference>
<dbReference type="eggNOG" id="COG4206">
    <property type="taxonomic scope" value="Bacteria"/>
</dbReference>
<evidence type="ECO:0000313" key="3">
    <source>
        <dbReference type="Proteomes" id="UP000002297"/>
    </source>
</evidence>
<keyword evidence="3" id="KW-1185">Reference proteome</keyword>
<dbReference type="KEGG" id="cat:CA2559_05545"/>
<dbReference type="EMBL" id="CP002046">
    <property type="protein sequence ID" value="EAP88198.1"/>
    <property type="molecule type" value="Genomic_DNA"/>
</dbReference>
<feature type="chain" id="PRO_5002659037" description="Porin" evidence="1">
    <location>
        <begin position="20"/>
        <end position="646"/>
    </location>
</feature>
<dbReference type="InterPro" id="IPR025631">
    <property type="entry name" value="Porin_10"/>
</dbReference>
<dbReference type="STRING" id="216432.CA2559_05545"/>
<sequence length="646" mass="74899">MKQLLLLSVLITWATTVTAQDFIGSEINPTGTQNRQNNSQQTVVDKRERPPITDYKIISAKNDTTYVDTTLSIYKDYKWNYLQKDDFELLPFNNVGQPYTKLGYEFSDVYIAPKFGARAKHFNHYEVEDINYYNVATPFTELYFKTVLEQGQNLDALFTSNTSPQFNFFVAYKGLRSLGKYQSSLTSVGNLRLGFSYNTKNKRYYIKSHFVAQDYTINENGGLTEEAVQQYIDEIQEFDDRSVLEVNFQDAQSLMDSRRFYLDHKYYIIKSSDSIPNNEVSVGHKMNFTDKELEYTQVTPSSLFGDSFETTDLQNLTEFQDIYNEGRLTYYNKTLGEFTVKAGYTDFNYGYNRTVNVDNTFIANRLLGGIPQVGAEYFNTIGKFKVKANLMTSVSGDTNGNYFLADASYSIIDELNIGATISSNDRSPNYTFQLYQSDYINYNWQNDFSNESIQNFEVRLQSDKYGKLTASNTIIDNYTYFGLNEEDQVKPIQYDETVSYLRIKFQNNFNFGYFGLANTIMYQNVSDGDTVFNVPEVVLRHSLYYQDYWFKKALYLQAGFTGKYFSGFNANGYDPVLSDFFVQNDERIEGFPAVDFFFNAKIRQARVFFKLENANSILLGNNNFTAPNYPYRDFVVRFGIVWDFFL</sequence>
<dbReference type="GeneID" id="89452895"/>
<proteinExistence type="predicted"/>
<gene>
    <name evidence="2" type="ordered locus">CA2559_05545</name>
</gene>
<accession>A3U7I1</accession>
<dbReference type="OrthoDB" id="9812454at2"/>
<protein>
    <recommendedName>
        <fullName evidence="4">Porin</fullName>
    </recommendedName>
</protein>